<dbReference type="Proteomes" id="UP000663844">
    <property type="component" value="Unassembled WGS sequence"/>
</dbReference>
<dbReference type="CDD" id="cd05402">
    <property type="entry name" value="NT_PAP_TUTase"/>
    <property type="match status" value="1"/>
</dbReference>
<dbReference type="EMBL" id="CAJOAZ010004303">
    <property type="protein sequence ID" value="CAF4052993.1"/>
    <property type="molecule type" value="Genomic_DNA"/>
</dbReference>
<evidence type="ECO:0000259" key="6">
    <source>
        <dbReference type="Pfam" id="PF03828"/>
    </source>
</evidence>
<dbReference type="PANTHER" id="PTHR12271">
    <property type="entry name" value="POLY A POLYMERASE CID PAP -RELATED"/>
    <property type="match status" value="1"/>
</dbReference>
<dbReference type="InterPro" id="IPR002058">
    <property type="entry name" value="PAP_assoc"/>
</dbReference>
<evidence type="ECO:0000259" key="7">
    <source>
        <dbReference type="Pfam" id="PF19088"/>
    </source>
</evidence>
<dbReference type="GO" id="GO:0046872">
    <property type="term" value="F:metal ion binding"/>
    <property type="evidence" value="ECO:0007669"/>
    <property type="project" value="UniProtKB-KW"/>
</dbReference>
<reference evidence="9" key="1">
    <citation type="submission" date="2021-02" db="EMBL/GenBank/DDBJ databases">
        <authorList>
            <person name="Nowell W R."/>
        </authorList>
    </citation>
    <scope>NUCLEOTIDE SEQUENCE</scope>
</reference>
<dbReference type="SUPFAM" id="SSF81301">
    <property type="entry name" value="Nucleotidyltransferase"/>
    <property type="match status" value="2"/>
</dbReference>
<evidence type="ECO:0000256" key="3">
    <source>
        <dbReference type="ARBA" id="ARBA00022679"/>
    </source>
</evidence>
<proteinExistence type="predicted"/>
<keyword evidence="4" id="KW-0479">Metal-binding</keyword>
<keyword evidence="3" id="KW-0808">Transferase</keyword>
<dbReference type="GO" id="GO:0050265">
    <property type="term" value="F:RNA uridylyltransferase activity"/>
    <property type="evidence" value="ECO:0007669"/>
    <property type="project" value="TreeGrafter"/>
</dbReference>
<gene>
    <name evidence="9" type="ORF">OXD698_LOCUS32652</name>
</gene>
<comment type="cofactor">
    <cofactor evidence="2">
        <name>Mg(2+)</name>
        <dbReference type="ChEBI" id="CHEBI:18420"/>
    </cofactor>
</comment>
<dbReference type="Gene3D" id="3.30.460.10">
    <property type="entry name" value="Beta Polymerase, domain 2"/>
    <property type="match status" value="2"/>
</dbReference>
<dbReference type="PANTHER" id="PTHR12271:SF66">
    <property type="entry name" value="TERMINAL URIDYLYLTRANSFERASE TAILOR"/>
    <property type="match status" value="1"/>
</dbReference>
<evidence type="ECO:0000256" key="5">
    <source>
        <dbReference type="ARBA" id="ARBA00022842"/>
    </source>
</evidence>
<comment type="cofactor">
    <cofactor evidence="1">
        <name>Mn(2+)</name>
        <dbReference type="ChEBI" id="CHEBI:29035"/>
    </cofactor>
</comment>
<evidence type="ECO:0000313" key="9">
    <source>
        <dbReference type="EMBL" id="CAF4052993.1"/>
    </source>
</evidence>
<name>A0A819S910_9BILA</name>
<feature type="domain" description="Terminal uridylyltransferase 4/7 nucleotidyltransferase" evidence="7">
    <location>
        <begin position="144"/>
        <end position="238"/>
    </location>
</feature>
<sequence length="1078" mass="126211">MNQPSSNIPSAVYTNQTHVAVSSDDMNNHSYVPFVSYHQNSSNTSRNNFPPRSYPQQFYRPINYNSQPQYFPLAPNQRPPFNFAPVSTRFTSRTYQTTDVQNIQHRYQEQQWVPKNNFNQTNKTSVPQGQTQMKKVVIPSREFTPEHLYALHTSFDKILNDHCFSKTDLEQHLDIYHHLRDIIHTRQPDAQITLYGSLLFECCLKETSNIDIDIQFNKTLPYETLKELLDIVRTSDHCKEAYINTDHNPLCIDMSIINSNILVRLTSNNIRAIQLSQIIEIYTKFDKRLLSLLRLFRIPAKTCNLDRPDLGTLHPIVFHFMIIHFLQQLDPPVLPCLHECAFGIDKAPMMVNADEYPEFFQKCNDYASRWKSENTTNIEMLFLQLLSYYVNKFNVTRLLISIQTRMPLLKNEKQMLNRKFFCIDPTSTNRNLSYTIKATNSFNYVQDIFKRALDYFCHEPNHENQIEKLNISYTVVIDRFPKKYMYWQNVQQESLREHYKKTFDTILAWNEGVERVQVDSEIQSNIACDDDDDNQIMSLSESQKAHDQKHYDEDIGEKPVLFKTLSKDLNTIQKEILRKEYDQQFKIFNTKMQQIRNDIQLDSYLLKESVISTDLSLNKAPSNKAPSLHHSGFFYDMKAENFGAEKGAPPVCLVCYKSTHVKSDCPELSLPKLIDLPLVSKNWIHIISNICGRVMGICVYIYFIFFLIVFMFPDQCKLSAEDIEKRDKILSYLQNAFEKCYPLCSVRGSGSAYNGFGFRQSDLDVCVLLKDQTEELNIIILEKLFRIIQSEPHKFRDIELVRDARVPIIRCIDNQFNIEVDLSVNNALAVENTRLLKTYTEIDFRVSQLGYMLKHLVKICDIGDASKGTLSSYAYINMVIHFLQQIQPPVLPILQQLNDDPSNKNGMIRQCMESNVYFYDNLSKLGEVWVNKNGPNTLTAGELWIEFLRYYTEQFDYEKNVVTIRQFEPLERYKKGWFNKTIAIEDPFNLTHNLADKLSQKNWTLIRLVFIQARQRFGTECKDRVIQDSDIDWIQDYLFDRNILLLENPRKLDKANKQTAEPLQSLMGIRIDPKYHQS</sequence>
<evidence type="ECO:0000313" key="10">
    <source>
        <dbReference type="Proteomes" id="UP000663844"/>
    </source>
</evidence>
<evidence type="ECO:0000256" key="1">
    <source>
        <dbReference type="ARBA" id="ARBA00001936"/>
    </source>
</evidence>
<evidence type="ECO:0000259" key="8">
    <source>
        <dbReference type="Pfam" id="PF22600"/>
    </source>
</evidence>
<dbReference type="Pfam" id="PF03828">
    <property type="entry name" value="PAP_assoc"/>
    <property type="match status" value="2"/>
</dbReference>
<comment type="caution">
    <text evidence="9">The sequence shown here is derived from an EMBL/GenBank/DDBJ whole genome shotgun (WGS) entry which is preliminary data.</text>
</comment>
<dbReference type="Gene3D" id="1.10.1410.10">
    <property type="match status" value="2"/>
</dbReference>
<accession>A0A819S910</accession>
<keyword evidence="5" id="KW-0460">Magnesium</keyword>
<dbReference type="AlphaFoldDB" id="A0A819S910"/>
<dbReference type="InterPro" id="IPR043519">
    <property type="entry name" value="NT_sf"/>
</dbReference>
<organism evidence="9 10">
    <name type="scientific">Adineta steineri</name>
    <dbReference type="NCBI Taxonomy" id="433720"/>
    <lineage>
        <taxon>Eukaryota</taxon>
        <taxon>Metazoa</taxon>
        <taxon>Spiralia</taxon>
        <taxon>Gnathifera</taxon>
        <taxon>Rotifera</taxon>
        <taxon>Eurotatoria</taxon>
        <taxon>Bdelloidea</taxon>
        <taxon>Adinetida</taxon>
        <taxon>Adinetidae</taxon>
        <taxon>Adineta</taxon>
    </lineage>
</organism>
<dbReference type="Pfam" id="PF22600">
    <property type="entry name" value="MTPAP-like_central"/>
    <property type="match status" value="1"/>
</dbReference>
<evidence type="ECO:0000256" key="4">
    <source>
        <dbReference type="ARBA" id="ARBA00022723"/>
    </source>
</evidence>
<feature type="domain" description="PAP-associated" evidence="6">
    <location>
        <begin position="381"/>
        <end position="424"/>
    </location>
</feature>
<dbReference type="InterPro" id="IPR045100">
    <property type="entry name" value="TUT4/7_NTP_transf"/>
</dbReference>
<evidence type="ECO:0000256" key="2">
    <source>
        <dbReference type="ARBA" id="ARBA00001946"/>
    </source>
</evidence>
<dbReference type="InterPro" id="IPR054708">
    <property type="entry name" value="MTPAP-like_central"/>
</dbReference>
<protein>
    <submittedName>
        <fullName evidence="9">Uncharacterized protein</fullName>
    </submittedName>
</protein>
<feature type="domain" description="Poly(A) RNA polymerase mitochondrial-like central palm" evidence="8">
    <location>
        <begin position="714"/>
        <end position="840"/>
    </location>
</feature>
<dbReference type="GO" id="GO:0031123">
    <property type="term" value="P:RNA 3'-end processing"/>
    <property type="evidence" value="ECO:0007669"/>
    <property type="project" value="TreeGrafter"/>
</dbReference>
<feature type="domain" description="PAP-associated" evidence="6">
    <location>
        <begin position="941"/>
        <end position="992"/>
    </location>
</feature>
<dbReference type="SUPFAM" id="SSF81631">
    <property type="entry name" value="PAP/OAS1 substrate-binding domain"/>
    <property type="match status" value="2"/>
</dbReference>
<dbReference type="Pfam" id="PF19088">
    <property type="entry name" value="TUTase"/>
    <property type="match status" value="1"/>
</dbReference>